<keyword evidence="3" id="KW-0472">Membrane</keyword>
<feature type="disulfide bond" evidence="1">
    <location>
        <begin position="225"/>
        <end position="234"/>
    </location>
</feature>
<keyword evidence="1" id="KW-1015">Disulfide bond</keyword>
<dbReference type="EMBL" id="ATLV01017810">
    <property type="status" value="NOT_ANNOTATED_CDS"/>
    <property type="molecule type" value="Genomic_DNA"/>
</dbReference>
<feature type="compositionally biased region" description="Low complexity" evidence="2">
    <location>
        <begin position="381"/>
        <end position="392"/>
    </location>
</feature>
<evidence type="ECO:0000256" key="1">
    <source>
        <dbReference type="PROSITE-ProRule" id="PRU00076"/>
    </source>
</evidence>
<dbReference type="VEuPathDB" id="VectorBase:ASIS008069"/>
<dbReference type="Proteomes" id="UP000030765">
    <property type="component" value="Unassembled WGS sequence"/>
</dbReference>
<evidence type="ECO:0000256" key="4">
    <source>
        <dbReference type="SAM" id="SignalP"/>
    </source>
</evidence>
<organism evidence="8">
    <name type="scientific">Anopheles sinensis</name>
    <name type="common">Mosquito</name>
    <dbReference type="NCBI Taxonomy" id="74873"/>
    <lineage>
        <taxon>Eukaryota</taxon>
        <taxon>Metazoa</taxon>
        <taxon>Ecdysozoa</taxon>
        <taxon>Arthropoda</taxon>
        <taxon>Hexapoda</taxon>
        <taxon>Insecta</taxon>
        <taxon>Pterygota</taxon>
        <taxon>Neoptera</taxon>
        <taxon>Endopterygota</taxon>
        <taxon>Diptera</taxon>
        <taxon>Nematocera</taxon>
        <taxon>Culicoidea</taxon>
        <taxon>Culicidae</taxon>
        <taxon>Anophelinae</taxon>
        <taxon>Anopheles</taxon>
    </lineage>
</organism>
<feature type="compositionally biased region" description="Polar residues" evidence="2">
    <location>
        <begin position="502"/>
        <end position="521"/>
    </location>
</feature>
<feature type="region of interest" description="Disordered" evidence="2">
    <location>
        <begin position="376"/>
        <end position="528"/>
    </location>
</feature>
<name>A0A084VWZ4_ANOSI</name>
<dbReference type="PANTHER" id="PTHR46901:SF2">
    <property type="entry name" value="GH04942P"/>
    <property type="match status" value="1"/>
</dbReference>
<dbReference type="InterPro" id="IPR005018">
    <property type="entry name" value="DOMON_domain"/>
</dbReference>
<dbReference type="CDD" id="cd00054">
    <property type="entry name" value="EGF_CA"/>
    <property type="match status" value="1"/>
</dbReference>
<sequence length="1272" mass="140241">MAQGDGGGGTRPLLVAGLVVLVAAILQHKAEAHVALTFPPARKYDLDFLDNSRTKPPCGMPKGSLKTSFIEGSTFNVSWHLAYPHRGGFRLEVLDTKEKPVLNLTPSSKEKRFVRDDVTAQQFQVSLPRNFTCRDCTLRLVRQADEWGGNYRFWSCADVDIVPRREHHETCSGHGKFIARCKCDKKYYGQRCEFWDECVSNQDCGIQGTCVDLGGTSLPRRQCYCRLGWFGPGCNKKSPIKSTDIDYSVYKAKTLSPDVNVYWRVLKDQNEIEMVLKVNGTSWVALGWRPRKMTAECKNFPLIGGAAEGAVAEPDSGSEPSSEPEPGAEPGAAPGAEPVAETGAEPGAEPEAQPGKLATLGKMSKIFITACLPNQPPKVVPEPASEPGAEPSSEPEPKSEPTPESEPASDPEPASEPSSEPTSEPEPKGEPEPNAAEPAVEPGADPEPKSEPEPAGEPEPESVTEPSAEPQKGAMRRNKRAVTASPSADPEPAPKTEPASEPTASRSKPKPNQTNAAQTLKLNPYTPRHDFNPMDCTDIVIGTARGENHRVWDYYTRDRSTPRQDSFWGGKSDLTATGGFEKDGVTTIVFRRRLDATEPTDHAIVDDLMHVIWARGQEPGAYVHSPPSGIEKETASVSDFYQPDELKYHGHKMQRGVTQINFLEDERRSPVMAVAPRAGVDAKAPASGEVVIPAGPVGHELDNECHGFYKFPRTCDPAEANCEYFLSWQTVARGEAVHFHLETKNTATWTGVGFSNDQKMSQTDTVIGWVDKTSGRPFLMDTWINGYSAPKLDGRQDLYNASGAIQNGRTVLDFSRKRITGDESDLDFTEDRCLYLMFPIEGGSFNPVNKKIGKHMSVPVVTDTRVCIKSCAGMFEEPVVATPTPDRIAYGASIKLTNLASGFQVPETGTPEHRDLSKSVADTFDGVLKEVSGFHRTDVVNFENDADGSVLVKMNILVDKELKDGSRNPQVDDPATLEQTIHNLMMNNLSSGKVGAFSVDPMYLTFNQLEAPASEKPKEEYDLLPAGVRLYLILGCIAGLVFIAIIQATCTIIKTRRTNRLKDQLIPNSAWKDYSSNTNYAFDNFEPESKSSHGKGRSSDRAYSNGNSQQTTLQMSHSPNKSQYYEIDRTDGTGMPSHRGNGSDYRNGNSGYPAYSGQQSRHAHGERPSYAERAYSLPRPMQQQQQMQQRHHQEMQSGRPANDYYTQDRRGKSRNNGAHYAAAGNGNHHHQQQQQQQQRPMPDSSDLYFTPTQRKYSGEVVRVFVDYNKDKK</sequence>
<evidence type="ECO:0000259" key="6">
    <source>
        <dbReference type="PROSITE" id="PS50026"/>
    </source>
</evidence>
<feature type="compositionally biased region" description="Polar residues" evidence="2">
    <location>
        <begin position="1144"/>
        <end position="1160"/>
    </location>
</feature>
<evidence type="ECO:0000256" key="2">
    <source>
        <dbReference type="SAM" id="MobiDB-lite"/>
    </source>
</evidence>
<feature type="domain" description="SEA" evidence="5">
    <location>
        <begin position="886"/>
        <end position="1011"/>
    </location>
</feature>
<dbReference type="InterPro" id="IPR000742">
    <property type="entry name" value="EGF"/>
</dbReference>
<dbReference type="CDD" id="cd09631">
    <property type="entry name" value="DOMON_DOH"/>
    <property type="match status" value="2"/>
</dbReference>
<feature type="domain" description="DOMON" evidence="7">
    <location>
        <begin position="722"/>
        <end position="842"/>
    </location>
</feature>
<reference evidence="8 10" key="1">
    <citation type="journal article" date="2014" name="BMC Genomics">
        <title>Genome sequence of Anopheles sinensis provides insight into genetics basis of mosquito competence for malaria parasites.</title>
        <authorList>
            <person name="Zhou D."/>
            <person name="Zhang D."/>
            <person name="Ding G."/>
            <person name="Shi L."/>
            <person name="Hou Q."/>
            <person name="Ye Y."/>
            <person name="Xu Y."/>
            <person name="Zhou H."/>
            <person name="Xiong C."/>
            <person name="Li S."/>
            <person name="Yu J."/>
            <person name="Hong S."/>
            <person name="Yu X."/>
            <person name="Zou P."/>
            <person name="Chen C."/>
            <person name="Chang X."/>
            <person name="Wang W."/>
            <person name="Lv Y."/>
            <person name="Sun Y."/>
            <person name="Ma L."/>
            <person name="Shen B."/>
            <person name="Zhu C."/>
        </authorList>
    </citation>
    <scope>NUCLEOTIDE SEQUENCE [LARGE SCALE GENOMIC DNA]</scope>
</reference>
<dbReference type="EMBL" id="KE525192">
    <property type="protein sequence ID" value="KFB42488.1"/>
    <property type="molecule type" value="Genomic_DNA"/>
</dbReference>
<dbReference type="OrthoDB" id="188511at2759"/>
<dbReference type="InterPro" id="IPR000082">
    <property type="entry name" value="SEA_dom"/>
</dbReference>
<feature type="compositionally biased region" description="Low complexity" evidence="2">
    <location>
        <begin position="312"/>
        <end position="355"/>
    </location>
</feature>
<dbReference type="PANTHER" id="PTHR46901">
    <property type="entry name" value="GH04942P"/>
    <property type="match status" value="1"/>
</dbReference>
<dbReference type="Gene3D" id="2.60.120.260">
    <property type="entry name" value="Galactose-binding domain-like"/>
    <property type="match status" value="1"/>
</dbReference>
<dbReference type="PROSITE" id="PS00022">
    <property type="entry name" value="EGF_1"/>
    <property type="match status" value="1"/>
</dbReference>
<accession>A0A084VWZ4</accession>
<feature type="region of interest" description="Disordered" evidence="2">
    <location>
        <begin position="309"/>
        <end position="355"/>
    </location>
</feature>
<dbReference type="PROSITE" id="PS01186">
    <property type="entry name" value="EGF_2"/>
    <property type="match status" value="1"/>
</dbReference>
<evidence type="ECO:0000256" key="3">
    <source>
        <dbReference type="SAM" id="Phobius"/>
    </source>
</evidence>
<keyword evidence="3" id="KW-0812">Transmembrane</keyword>
<dbReference type="VEuPathDB" id="VectorBase:ASIC010193"/>
<dbReference type="STRING" id="74873.A0A084VWZ4"/>
<dbReference type="Pfam" id="PF03351">
    <property type="entry name" value="DOMON"/>
    <property type="match status" value="2"/>
</dbReference>
<proteinExistence type="predicted"/>
<evidence type="ECO:0000313" key="10">
    <source>
        <dbReference type="Proteomes" id="UP000030765"/>
    </source>
</evidence>
<keyword evidence="1" id="KW-0245">EGF-like domain</keyword>
<feature type="compositionally biased region" description="Low complexity" evidence="2">
    <location>
        <begin position="432"/>
        <end position="442"/>
    </location>
</feature>
<evidence type="ECO:0000313" key="9">
    <source>
        <dbReference type="EnsemblMetazoa" id="ASIC010193-PA"/>
    </source>
</evidence>
<dbReference type="AlphaFoldDB" id="A0A084VWZ4"/>
<feature type="compositionally biased region" description="Low complexity" evidence="2">
    <location>
        <begin position="1178"/>
        <end position="1188"/>
    </location>
</feature>
<dbReference type="PROSITE" id="PS50024">
    <property type="entry name" value="SEA"/>
    <property type="match status" value="1"/>
</dbReference>
<feature type="compositionally biased region" description="Low complexity" evidence="2">
    <location>
        <begin position="1215"/>
        <end position="1238"/>
    </location>
</feature>
<evidence type="ECO:0000259" key="5">
    <source>
        <dbReference type="PROSITE" id="PS50024"/>
    </source>
</evidence>
<keyword evidence="4" id="KW-0732">Signal</keyword>
<feature type="compositionally biased region" description="Polar residues" evidence="2">
    <location>
        <begin position="1101"/>
        <end position="1123"/>
    </location>
</feature>
<gene>
    <name evidence="8" type="ORF">ZHAS_00010193</name>
</gene>
<feature type="compositionally biased region" description="Low complexity" evidence="2">
    <location>
        <begin position="405"/>
        <end position="422"/>
    </location>
</feature>
<feature type="transmembrane region" description="Helical" evidence="3">
    <location>
        <begin position="1030"/>
        <end position="1053"/>
    </location>
</feature>
<comment type="caution">
    <text evidence="1">Lacks conserved residue(s) required for the propagation of feature annotation.</text>
</comment>
<dbReference type="PROSITE" id="PS50026">
    <property type="entry name" value="EGF_3"/>
    <property type="match status" value="1"/>
</dbReference>
<evidence type="ECO:0000259" key="7">
    <source>
        <dbReference type="PROSITE" id="PS50836"/>
    </source>
</evidence>
<dbReference type="OMA" id="VKDFYQP"/>
<feature type="region of interest" description="Disordered" evidence="2">
    <location>
        <begin position="1085"/>
        <end position="1253"/>
    </location>
</feature>
<dbReference type="PROSITE" id="PS50836">
    <property type="entry name" value="DOMON"/>
    <property type="match status" value="2"/>
</dbReference>
<dbReference type="EnsemblMetazoa" id="ASIC010193-RA">
    <property type="protein sequence ID" value="ASIC010193-PA"/>
    <property type="gene ID" value="ASIC010193"/>
</dbReference>
<feature type="domain" description="EGF-like" evidence="6">
    <location>
        <begin position="194"/>
        <end position="235"/>
    </location>
</feature>
<keyword evidence="3" id="KW-1133">Transmembrane helix</keyword>
<feature type="signal peptide" evidence="4">
    <location>
        <begin position="1"/>
        <end position="32"/>
    </location>
</feature>
<feature type="domain" description="DOMON" evidence="7">
    <location>
        <begin position="489"/>
        <end position="616"/>
    </location>
</feature>
<keyword evidence="10" id="KW-1185">Reference proteome</keyword>
<feature type="chain" id="PRO_5001783901" description="Microtubule-associated protein tau" evidence="4">
    <location>
        <begin position="33"/>
        <end position="1272"/>
    </location>
</feature>
<dbReference type="InterPro" id="IPR045266">
    <property type="entry name" value="DOH_DOMON"/>
</dbReference>
<evidence type="ECO:0000313" key="8">
    <source>
        <dbReference type="EMBL" id="KFB42488.1"/>
    </source>
</evidence>
<evidence type="ECO:0008006" key="11">
    <source>
        <dbReference type="Google" id="ProtNLM"/>
    </source>
</evidence>
<dbReference type="SMART" id="SM00664">
    <property type="entry name" value="DoH"/>
    <property type="match status" value="2"/>
</dbReference>
<reference evidence="9" key="2">
    <citation type="submission" date="2020-05" db="UniProtKB">
        <authorList>
            <consortium name="EnsemblMetazoa"/>
        </authorList>
    </citation>
    <scope>IDENTIFICATION</scope>
</reference>
<protein>
    <recommendedName>
        <fullName evidence="11">Microtubule-associated protein tau</fullName>
    </recommendedName>
</protein>